<feature type="compositionally biased region" description="Basic and acidic residues" evidence="23">
    <location>
        <begin position="1078"/>
        <end position="1097"/>
    </location>
</feature>
<dbReference type="GO" id="GO:0005272">
    <property type="term" value="F:sodium channel activity"/>
    <property type="evidence" value="ECO:0007669"/>
    <property type="project" value="UniProtKB-KW"/>
</dbReference>
<dbReference type="GO" id="GO:0098855">
    <property type="term" value="C:HCN channel complex"/>
    <property type="evidence" value="ECO:0007669"/>
    <property type="project" value="TreeGrafter"/>
</dbReference>
<evidence type="ECO:0000256" key="14">
    <source>
        <dbReference type="ARBA" id="ARBA00023053"/>
    </source>
</evidence>
<dbReference type="Pfam" id="PF08412">
    <property type="entry name" value="Ion_trans_N"/>
    <property type="match status" value="1"/>
</dbReference>
<dbReference type="Gene3D" id="1.10.287.630">
    <property type="entry name" value="Helix hairpin bin"/>
    <property type="match status" value="1"/>
</dbReference>
<feature type="compositionally biased region" description="Polar residues" evidence="23">
    <location>
        <begin position="929"/>
        <end position="948"/>
    </location>
</feature>
<sequence length="1104" mass="119292">MDGGTGASAGTDPRPARNGDSKRRSKSSLPSPGYRLSQASLEGDRGEPLPGRRRLSIMSSTRDSGQFRPGTAAGTPTTPLPLPLSHAGSAPPTVQRSVGFASRAALASTSSSTGTGMVVVAAGPETTTTTAAGTPEAGPGLDGEDYSYSNQSTFIQRQFGAMLQPGVNKFSLRMLGSHKAVALEQERLRSAGAWIIHPYSDFRFCWDLLMLLLMVGNLIILPVGITFFKDENTPPWIIFNVVSDTLFLVDLVLNFRTGIVKEDSTEILLDPKAIRQRYLKSWFLVDFVSSIPVDYIFLMVDLEAHLDSEVYRTARALRIVRFTKILSLLRLLRLSRLIRYIHQWEEIFHMTYDLASAMVRIVNLIGMMLLLCHWDGCLQFLVPMLQDFPPDCWVSKNNMVNDTWGIQYTYALFKAMSHMLCIGYGAQAPEGMTDVWLTMLSMIVGATCYAMFIGHATALIQSLDSSRRQYQEKYKQVEQYMSFHKLPADVRQKIHEYYEHRYQGKMFDEDNILGELSEPLKEEIVSFNCRCLVANMPLFANADPNFVTAVLTKLKFEVFQPNDFIIREGTVGRKMYFIQHGRVSVLTRGSKETKLSDGSYFGEICLLTRGRRTASVRADTYCRLYSLSVDSFNEVLEEHPMMRRAFETVAVDRLDRIGKTCSILCTQGLPMIGRLTQEARLLSASQPTLPHRSWASVQPHPPLHRKASGGNLLPAPFLLSSGLARGRSAGVLSSNSPGATQALTNTPLLLAHTPPLMSAPGSAPSPHAPFSSSPKQTPLFSTNPPLSLAATSSGLGVPQSQRVKAGTAIPTPSTSPPPCLHPPSPSQSTSTSPTSSSGTSLAQNSRTKPSQTPPPPSPLSCTTNSTPNITPSQTPTPTRTPTPVQTPIQTPTQSRTPVGIQTQSQGRCPTPAQIPAAAQAPTSTSIQSPLPTQIPSKPMSSTMGQSAAVQMPAAVHVLGPPSTCSAVSSQTQTSTTIQTPNPSWTPGSPINTPAQSGPSTPVLNQSQTQATPAKATAAASSPSPSSTPSPTASQPQKPAASQTQTLNVLPTPTLSPSPIPASTASSSTVLQSISTSTKEAKKEQDLPQTQRDSETKTQKYPASM</sequence>
<feature type="compositionally biased region" description="Low complexity" evidence="23">
    <location>
        <begin position="758"/>
        <end position="774"/>
    </location>
</feature>
<keyword evidence="13 24" id="KW-1133">Transmembrane helix</keyword>
<keyword evidence="9" id="KW-0547">Nucleotide-binding</keyword>
<feature type="compositionally biased region" description="Polar residues" evidence="23">
    <location>
        <begin position="980"/>
        <end position="1004"/>
    </location>
</feature>
<feature type="compositionally biased region" description="Low complexity" evidence="23">
    <location>
        <begin position="909"/>
        <end position="928"/>
    </location>
</feature>
<dbReference type="OMA" id="ERRIWHY"/>
<dbReference type="SMART" id="SM00100">
    <property type="entry name" value="cNMP"/>
    <property type="match status" value="1"/>
</dbReference>
<evidence type="ECO:0000256" key="23">
    <source>
        <dbReference type="SAM" id="MobiDB-lite"/>
    </source>
</evidence>
<dbReference type="InterPro" id="IPR018488">
    <property type="entry name" value="cNMP-bd_CS"/>
</dbReference>
<keyword evidence="8 24" id="KW-0812">Transmembrane</keyword>
<feature type="compositionally biased region" description="Polar residues" evidence="23">
    <location>
        <begin position="775"/>
        <end position="802"/>
    </location>
</feature>
<evidence type="ECO:0000256" key="15">
    <source>
        <dbReference type="ARBA" id="ARBA00023065"/>
    </source>
</evidence>
<keyword evidence="27" id="KW-1185">Reference proteome</keyword>
<dbReference type="CDD" id="cd00038">
    <property type="entry name" value="CAP_ED"/>
    <property type="match status" value="1"/>
</dbReference>
<feature type="transmembrane region" description="Helical" evidence="24">
    <location>
        <begin position="208"/>
        <end position="228"/>
    </location>
</feature>
<dbReference type="InterPro" id="IPR051413">
    <property type="entry name" value="K/Na_HCN_channel"/>
</dbReference>
<feature type="transmembrane region" description="Helical" evidence="24">
    <location>
        <begin position="436"/>
        <end position="460"/>
    </location>
</feature>
<evidence type="ECO:0000256" key="20">
    <source>
        <dbReference type="ARBA" id="ARBA00023303"/>
    </source>
</evidence>
<keyword evidence="12" id="KW-0630">Potassium</keyword>
<feature type="compositionally biased region" description="Low complexity" evidence="23">
    <location>
        <begin position="962"/>
        <end position="979"/>
    </location>
</feature>
<evidence type="ECO:0000256" key="7">
    <source>
        <dbReference type="ARBA" id="ARBA00022566"/>
    </source>
</evidence>
<keyword evidence="20" id="KW-0407">Ion channel</keyword>
<dbReference type="Pfam" id="PF00520">
    <property type="entry name" value="Ion_trans"/>
    <property type="match status" value="1"/>
</dbReference>
<evidence type="ECO:0000256" key="2">
    <source>
        <dbReference type="ARBA" id="ARBA00006305"/>
    </source>
</evidence>
<feature type="transmembrane region" description="Helical" evidence="24">
    <location>
        <begin position="234"/>
        <end position="253"/>
    </location>
</feature>
<feature type="region of interest" description="Disordered" evidence="23">
    <location>
        <begin position="961"/>
        <end position="1104"/>
    </location>
</feature>
<dbReference type="Proteomes" id="UP000472262">
    <property type="component" value="Unassembled WGS sequence"/>
</dbReference>
<evidence type="ECO:0000256" key="13">
    <source>
        <dbReference type="ARBA" id="ARBA00022989"/>
    </source>
</evidence>
<dbReference type="SUPFAM" id="SSF81324">
    <property type="entry name" value="Voltage-gated potassium channels"/>
    <property type="match status" value="1"/>
</dbReference>
<protein>
    <submittedName>
        <fullName evidence="26">Potassium/sodium hyperpolarization-activated cyclic nucleotide-gated channel 3-like</fullName>
    </submittedName>
</protein>
<feature type="compositionally biased region" description="Low complexity" evidence="23">
    <location>
        <begin position="826"/>
        <end position="850"/>
    </location>
</feature>
<evidence type="ECO:0000256" key="6">
    <source>
        <dbReference type="ARBA" id="ARBA00022538"/>
    </source>
</evidence>
<dbReference type="InterPro" id="IPR018490">
    <property type="entry name" value="cNMP-bd_dom_sf"/>
</dbReference>
<dbReference type="InterPro" id="IPR000595">
    <property type="entry name" value="cNMP-bd_dom"/>
</dbReference>
<dbReference type="Gene3D" id="1.10.287.70">
    <property type="match status" value="1"/>
</dbReference>
<evidence type="ECO:0000313" key="26">
    <source>
        <dbReference type="Ensembl" id="ENSSGRP00000029047.1"/>
    </source>
</evidence>
<evidence type="ECO:0000256" key="10">
    <source>
        <dbReference type="ARBA" id="ARBA00022826"/>
    </source>
</evidence>
<dbReference type="InterPro" id="IPR013621">
    <property type="entry name" value="Ion_trans_N"/>
</dbReference>
<feature type="compositionally biased region" description="Low complexity" evidence="23">
    <location>
        <begin position="1005"/>
        <end position="1052"/>
    </location>
</feature>
<comment type="similarity">
    <text evidence="2">Belongs to the potassium channel HCN family.</text>
</comment>
<gene>
    <name evidence="26" type="primary">LOC107570793</name>
</gene>
<feature type="compositionally biased region" description="Polar residues" evidence="23">
    <location>
        <begin position="894"/>
        <end position="907"/>
    </location>
</feature>
<dbReference type="PANTHER" id="PTHR45689:SF7">
    <property type="entry name" value="POTASSIUM_SODIUM HYPERPOLARIZATION-ACTIVATED CYCLIC NUCLEOTIDE-GATED CHANNEL 3"/>
    <property type="match status" value="1"/>
</dbReference>
<evidence type="ECO:0000256" key="5">
    <source>
        <dbReference type="ARBA" id="ARBA00022475"/>
    </source>
</evidence>
<comment type="catalytic activity">
    <reaction evidence="22">
        <text>Na(+)(in) = Na(+)(out)</text>
        <dbReference type="Rhea" id="RHEA:34963"/>
        <dbReference type="ChEBI" id="CHEBI:29101"/>
    </reaction>
</comment>
<evidence type="ECO:0000256" key="21">
    <source>
        <dbReference type="ARBA" id="ARBA00034430"/>
    </source>
</evidence>
<dbReference type="PROSITE" id="PS00888">
    <property type="entry name" value="CNMP_BINDING_1"/>
    <property type="match status" value="1"/>
</dbReference>
<evidence type="ECO:0000256" key="17">
    <source>
        <dbReference type="ARBA" id="ARBA00023149"/>
    </source>
</evidence>
<dbReference type="InParanoid" id="A0A672LY27"/>
<keyword evidence="5" id="KW-1003">Cell membrane</keyword>
<evidence type="ECO:0000256" key="24">
    <source>
        <dbReference type="SAM" id="Phobius"/>
    </source>
</evidence>
<dbReference type="GO" id="GO:0030552">
    <property type="term" value="F:cAMP binding"/>
    <property type="evidence" value="ECO:0007669"/>
    <property type="project" value="UniProtKB-KW"/>
</dbReference>
<keyword evidence="4" id="KW-0894">Sodium channel</keyword>
<dbReference type="PRINTS" id="PR01463">
    <property type="entry name" value="EAGCHANLFMLY"/>
</dbReference>
<dbReference type="FunFam" id="2.60.120.10:FF:000007">
    <property type="entry name" value="Putative potassium/sodium hyperpolarization-activated cyclic nucleotide-gated channel 2"/>
    <property type="match status" value="1"/>
</dbReference>
<reference evidence="26" key="1">
    <citation type="submission" date="2025-08" db="UniProtKB">
        <authorList>
            <consortium name="Ensembl"/>
        </authorList>
    </citation>
    <scope>IDENTIFICATION</scope>
</reference>
<keyword evidence="6" id="KW-0633">Potassium transport</keyword>
<feature type="region of interest" description="Disordered" evidence="23">
    <location>
        <begin position="751"/>
        <end position="948"/>
    </location>
</feature>
<dbReference type="Ensembl" id="ENSSGRT00000031240.1">
    <property type="protein sequence ID" value="ENSSGRP00000029047.1"/>
    <property type="gene ID" value="ENSSGRG00000016563.1"/>
</dbReference>
<evidence type="ECO:0000256" key="19">
    <source>
        <dbReference type="ARBA" id="ARBA00023286"/>
    </source>
</evidence>
<keyword evidence="11" id="KW-0851">Voltage-gated channel</keyword>
<evidence type="ECO:0000256" key="1">
    <source>
        <dbReference type="ARBA" id="ARBA00004651"/>
    </source>
</evidence>
<keyword evidence="10" id="KW-0631">Potassium channel</keyword>
<feature type="transmembrane region" description="Helical" evidence="24">
    <location>
        <begin position="361"/>
        <end position="385"/>
    </location>
</feature>
<evidence type="ECO:0000256" key="16">
    <source>
        <dbReference type="ARBA" id="ARBA00023136"/>
    </source>
</evidence>
<dbReference type="AlphaFoldDB" id="A0A672LY27"/>
<evidence type="ECO:0000256" key="12">
    <source>
        <dbReference type="ARBA" id="ARBA00022958"/>
    </source>
</evidence>
<dbReference type="InterPro" id="IPR005821">
    <property type="entry name" value="Ion_trans_dom"/>
</dbReference>
<feature type="compositionally biased region" description="Pro residues" evidence="23">
    <location>
        <begin position="813"/>
        <end position="825"/>
    </location>
</feature>
<comment type="catalytic activity">
    <reaction evidence="21">
        <text>K(+)(in) = K(+)(out)</text>
        <dbReference type="Rhea" id="RHEA:29463"/>
        <dbReference type="ChEBI" id="CHEBI:29103"/>
    </reaction>
</comment>
<accession>A0A672LY27</accession>
<dbReference type="Pfam" id="PF00027">
    <property type="entry name" value="cNMP_binding"/>
    <property type="match status" value="1"/>
</dbReference>
<dbReference type="PANTHER" id="PTHR45689">
    <property type="entry name" value="I[[H]] CHANNEL, ISOFORM E"/>
    <property type="match status" value="1"/>
</dbReference>
<dbReference type="GO" id="GO:0005249">
    <property type="term" value="F:voltage-gated potassium channel activity"/>
    <property type="evidence" value="ECO:0007669"/>
    <property type="project" value="InterPro"/>
</dbReference>
<feature type="compositionally biased region" description="Low complexity" evidence="23">
    <location>
        <begin position="859"/>
        <end position="893"/>
    </location>
</feature>
<keyword evidence="18" id="KW-0739">Sodium transport</keyword>
<dbReference type="Gene3D" id="2.60.120.10">
    <property type="entry name" value="Jelly Rolls"/>
    <property type="match status" value="1"/>
</dbReference>
<evidence type="ECO:0000313" key="27">
    <source>
        <dbReference type="Proteomes" id="UP000472262"/>
    </source>
</evidence>
<evidence type="ECO:0000256" key="9">
    <source>
        <dbReference type="ARBA" id="ARBA00022741"/>
    </source>
</evidence>
<dbReference type="GO" id="GO:0030425">
    <property type="term" value="C:dendrite"/>
    <property type="evidence" value="ECO:0007669"/>
    <property type="project" value="TreeGrafter"/>
</dbReference>
<feature type="region of interest" description="Disordered" evidence="23">
    <location>
        <begin position="1"/>
        <end position="94"/>
    </location>
</feature>
<dbReference type="SUPFAM" id="SSF51206">
    <property type="entry name" value="cAMP-binding domain-like"/>
    <property type="match status" value="1"/>
</dbReference>
<evidence type="ECO:0000256" key="4">
    <source>
        <dbReference type="ARBA" id="ARBA00022461"/>
    </source>
</evidence>
<feature type="transmembrane region" description="Helical" evidence="24">
    <location>
        <begin position="405"/>
        <end position="424"/>
    </location>
</feature>
<proteinExistence type="inferred from homology"/>
<dbReference type="GO" id="GO:0030424">
    <property type="term" value="C:axon"/>
    <property type="evidence" value="ECO:0007669"/>
    <property type="project" value="TreeGrafter"/>
</dbReference>
<evidence type="ECO:0000259" key="25">
    <source>
        <dbReference type="PROSITE" id="PS50042"/>
    </source>
</evidence>
<feature type="domain" description="Cyclic nucleotide-binding" evidence="25">
    <location>
        <begin position="538"/>
        <end position="644"/>
    </location>
</feature>
<dbReference type="PROSITE" id="PS50042">
    <property type="entry name" value="CNMP_BINDING_3"/>
    <property type="match status" value="1"/>
</dbReference>
<dbReference type="FunFam" id="1.10.287.70:FF:000031">
    <property type="entry name" value="Potassium/sodium hyperpolarization-activated cyclic nucleotide-gated channel 1, putative"/>
    <property type="match status" value="1"/>
</dbReference>
<keyword evidence="14" id="KW-0915">Sodium</keyword>
<evidence type="ECO:0000256" key="22">
    <source>
        <dbReference type="ARBA" id="ARBA00036239"/>
    </source>
</evidence>
<dbReference type="FunFam" id="1.10.287.630:FF:000002">
    <property type="entry name" value="Potassium/sodium hyperpolarization-activated cyclic nucleotide-gated channel 4"/>
    <property type="match status" value="1"/>
</dbReference>
<dbReference type="GO" id="GO:0003254">
    <property type="term" value="P:regulation of membrane depolarization"/>
    <property type="evidence" value="ECO:0007669"/>
    <property type="project" value="TreeGrafter"/>
</dbReference>
<evidence type="ECO:0000256" key="3">
    <source>
        <dbReference type="ARBA" id="ARBA00022448"/>
    </source>
</evidence>
<evidence type="ECO:0000256" key="18">
    <source>
        <dbReference type="ARBA" id="ARBA00023201"/>
    </source>
</evidence>
<dbReference type="InterPro" id="IPR014710">
    <property type="entry name" value="RmlC-like_jellyroll"/>
</dbReference>
<reference evidence="26" key="2">
    <citation type="submission" date="2025-09" db="UniProtKB">
        <authorList>
            <consortium name="Ensembl"/>
        </authorList>
    </citation>
    <scope>IDENTIFICATION</scope>
</reference>
<keyword evidence="17" id="KW-0114">cAMP</keyword>
<comment type="subcellular location">
    <subcellularLocation>
        <location evidence="1">Cell membrane</location>
        <topology evidence="1">Multi-pass membrane protein</topology>
    </subcellularLocation>
</comment>
<organism evidence="26 27">
    <name type="scientific">Sinocyclocheilus grahami</name>
    <name type="common">Dianchi golden-line fish</name>
    <name type="synonym">Barbus grahami</name>
    <dbReference type="NCBI Taxonomy" id="75366"/>
    <lineage>
        <taxon>Eukaryota</taxon>
        <taxon>Metazoa</taxon>
        <taxon>Chordata</taxon>
        <taxon>Craniata</taxon>
        <taxon>Vertebrata</taxon>
        <taxon>Euteleostomi</taxon>
        <taxon>Actinopterygii</taxon>
        <taxon>Neopterygii</taxon>
        <taxon>Teleostei</taxon>
        <taxon>Ostariophysi</taxon>
        <taxon>Cypriniformes</taxon>
        <taxon>Cyprinidae</taxon>
        <taxon>Cyprininae</taxon>
        <taxon>Sinocyclocheilus</taxon>
    </lineage>
</organism>
<keyword evidence="19" id="KW-1071">Ligand-gated ion channel</keyword>
<keyword evidence="7" id="KW-0116">cAMP-binding</keyword>
<keyword evidence="16 24" id="KW-0472">Membrane</keyword>
<evidence type="ECO:0000256" key="11">
    <source>
        <dbReference type="ARBA" id="ARBA00022882"/>
    </source>
</evidence>
<dbReference type="InterPro" id="IPR003938">
    <property type="entry name" value="K_chnl_volt-dep_EAG/ELK/ERG"/>
</dbReference>
<keyword evidence="15" id="KW-0406">Ion transport</keyword>
<name>A0A672LY27_SINGR</name>
<evidence type="ECO:0000256" key="8">
    <source>
        <dbReference type="ARBA" id="ARBA00022692"/>
    </source>
</evidence>
<feature type="compositionally biased region" description="Low complexity" evidence="23">
    <location>
        <begin position="1060"/>
        <end position="1077"/>
    </location>
</feature>
<keyword evidence="3" id="KW-0813">Transport</keyword>